<dbReference type="Gene3D" id="3.30.2000.30">
    <property type="match status" value="1"/>
</dbReference>
<proteinExistence type="predicted"/>
<protein>
    <submittedName>
        <fullName evidence="1">Uncharacterized protein</fullName>
    </submittedName>
</protein>
<organism evidence="1">
    <name type="scientific">Myoviridae sp. ctk251</name>
    <dbReference type="NCBI Taxonomy" id="2826689"/>
    <lineage>
        <taxon>Viruses</taxon>
        <taxon>Duplodnaviria</taxon>
        <taxon>Heunggongvirae</taxon>
        <taxon>Uroviricota</taxon>
        <taxon>Caudoviricetes</taxon>
    </lineage>
</organism>
<reference evidence="1" key="1">
    <citation type="journal article" date="2021" name="Proc. Natl. Acad. Sci. U.S.A.">
        <title>A Catalog of Tens of Thousands of Viruses from Human Metagenomes Reveals Hidden Associations with Chronic Diseases.</title>
        <authorList>
            <person name="Tisza M.J."/>
            <person name="Buck C.B."/>
        </authorList>
    </citation>
    <scope>NUCLEOTIDE SEQUENCE</scope>
    <source>
        <strain evidence="1">Ctk251</strain>
    </source>
</reference>
<evidence type="ECO:0000313" key="1">
    <source>
        <dbReference type="EMBL" id="DAD85278.1"/>
    </source>
</evidence>
<sequence>MTPAQELFDAVFIKCQDLGFDTYDGLPLKEVPYPFVVISEVQLDRINWKTALGARLSIDIDIWGDSQMLPQVNEMSNKVLNFNQLKGENLIFMQTIGSSNYRLIKDTSIENTLLNHGIVSLEFRLA</sequence>
<accession>A0A8S5MSJ2</accession>
<dbReference type="InterPro" id="IPR053745">
    <property type="entry name" value="Viral_Tail_Comp_sf"/>
</dbReference>
<dbReference type="EMBL" id="BK014979">
    <property type="protein sequence ID" value="DAD85278.1"/>
    <property type="molecule type" value="Genomic_DNA"/>
</dbReference>
<name>A0A8S5MSJ2_9CAUD</name>